<evidence type="ECO:0000313" key="5">
    <source>
        <dbReference type="Proteomes" id="UP000054785"/>
    </source>
</evidence>
<evidence type="ECO:0000256" key="1">
    <source>
        <dbReference type="PROSITE-ProRule" id="PRU01379"/>
    </source>
</evidence>
<feature type="chain" id="PRO_5006913377" evidence="2">
    <location>
        <begin position="21"/>
        <end position="515"/>
    </location>
</feature>
<dbReference type="Proteomes" id="UP000054785">
    <property type="component" value="Unassembled WGS sequence"/>
</dbReference>
<accession>A0A0W0TTN2</accession>
<keyword evidence="4" id="KW-0645">Protease</keyword>
<sequence>MGFLKRLFFPLFLLPNLLIAAPLPASTLLEQKQFAALPKSAEIDDWLKSLAKASPYARVVHIGKSVGGRDYSALLLSKNTAFLETGAHQKGVLTVLLIGSQHGTEPSGNEALQQLALDVVAGKRLQYLDTMNLILIPNGNPDGRDNTTRLNAVNGNLNVDYMRLAYPETRIYRDVLTRYAPDALLDMHESSIHKKTLTDRQGYFTDVEAQYEVGNNPNIDAHLRQLTDKVLLPALITTTEAKGLPAQHYLGEIQSLDQPVAHGGLRLSNLRNYSAMLGVASFLVENRLDPLDAEYPTPQNIKVRRDKQYKSACAFLEVLSAHASTILATVEAAKTAWKTPEFADTLLQLDYRFGLDFRNPQRVITLRSASSGKKAAKAFPNHDFVLLQKPSRLPKAYAVTAAQEAIATLLRRHGLEVEVVKAAKKVTAILPEVEDVALHHPENPLFRTTAEVKMRNRVQAYTLKPGDLLVNTRQANGLLIPLLLDARSVDSLFQEPQFRGLLVSGRYAVAFPIVD</sequence>
<proteinExistence type="inferred from homology"/>
<organism evidence="4 5">
    <name type="scientific">Legionella geestiana</name>
    <dbReference type="NCBI Taxonomy" id="45065"/>
    <lineage>
        <taxon>Bacteria</taxon>
        <taxon>Pseudomonadati</taxon>
        <taxon>Pseudomonadota</taxon>
        <taxon>Gammaproteobacteria</taxon>
        <taxon>Legionellales</taxon>
        <taxon>Legionellaceae</taxon>
        <taxon>Legionella</taxon>
    </lineage>
</organism>
<comment type="similarity">
    <text evidence="1">Belongs to the peptidase M14 family.</text>
</comment>
<keyword evidence="5" id="KW-1185">Reference proteome</keyword>
<dbReference type="SUPFAM" id="SSF53187">
    <property type="entry name" value="Zn-dependent exopeptidases"/>
    <property type="match status" value="1"/>
</dbReference>
<dbReference type="PROSITE" id="PS52035">
    <property type="entry name" value="PEPTIDASE_M14"/>
    <property type="match status" value="1"/>
</dbReference>
<dbReference type="GO" id="GO:0006508">
    <property type="term" value="P:proteolysis"/>
    <property type="evidence" value="ECO:0007669"/>
    <property type="project" value="InterPro"/>
</dbReference>
<dbReference type="Gene3D" id="3.40.630.10">
    <property type="entry name" value="Zn peptidases"/>
    <property type="match status" value="1"/>
</dbReference>
<dbReference type="InterPro" id="IPR000834">
    <property type="entry name" value="Peptidase_M14"/>
</dbReference>
<dbReference type="GO" id="GO:0008270">
    <property type="term" value="F:zinc ion binding"/>
    <property type="evidence" value="ECO:0007669"/>
    <property type="project" value="InterPro"/>
</dbReference>
<name>A0A0W0TTN2_9GAMM</name>
<feature type="signal peptide" evidence="2">
    <location>
        <begin position="1"/>
        <end position="20"/>
    </location>
</feature>
<evidence type="ECO:0000313" key="4">
    <source>
        <dbReference type="EMBL" id="KTC98996.1"/>
    </source>
</evidence>
<evidence type="ECO:0000256" key="2">
    <source>
        <dbReference type="SAM" id="SignalP"/>
    </source>
</evidence>
<dbReference type="PATRIC" id="fig|45065.4.peg.1361"/>
<comment type="caution">
    <text evidence="4">The sequence shown here is derived from an EMBL/GenBank/DDBJ whole genome shotgun (WGS) entry which is preliminary data.</text>
</comment>
<dbReference type="GO" id="GO:0004181">
    <property type="term" value="F:metallocarboxypeptidase activity"/>
    <property type="evidence" value="ECO:0007669"/>
    <property type="project" value="InterPro"/>
</dbReference>
<keyword evidence="4" id="KW-0121">Carboxypeptidase</keyword>
<dbReference type="Pfam" id="PF00246">
    <property type="entry name" value="Peptidase_M14"/>
    <property type="match status" value="1"/>
</dbReference>
<dbReference type="STRING" id="45065.Lgee_1262"/>
<protein>
    <submittedName>
        <fullName evidence="4">Zinc carboxypeptidase</fullName>
    </submittedName>
</protein>
<dbReference type="EMBL" id="LNYC01000051">
    <property type="protein sequence ID" value="KTC98996.1"/>
    <property type="molecule type" value="Genomic_DNA"/>
</dbReference>
<feature type="domain" description="Peptidase M14" evidence="3">
    <location>
        <begin position="35"/>
        <end position="319"/>
    </location>
</feature>
<dbReference type="RefSeq" id="WP_051550834.1">
    <property type="nucleotide sequence ID" value="NZ_CAAAHN010000011.1"/>
</dbReference>
<gene>
    <name evidence="4" type="ORF">Lgee_1262</name>
</gene>
<keyword evidence="2" id="KW-0732">Signal</keyword>
<keyword evidence="4" id="KW-0378">Hydrolase</keyword>
<evidence type="ECO:0000259" key="3">
    <source>
        <dbReference type="PROSITE" id="PS52035"/>
    </source>
</evidence>
<dbReference type="AlphaFoldDB" id="A0A0W0TTN2"/>
<feature type="active site" description="Proton donor/acceptor" evidence="1">
    <location>
        <position position="285"/>
    </location>
</feature>
<reference evidence="4 5" key="1">
    <citation type="submission" date="2015-11" db="EMBL/GenBank/DDBJ databases">
        <title>Genomic analysis of 38 Legionella species identifies large and diverse effector repertoires.</title>
        <authorList>
            <person name="Burstein D."/>
            <person name="Amaro F."/>
            <person name="Zusman T."/>
            <person name="Lifshitz Z."/>
            <person name="Cohen O."/>
            <person name="Gilbert J.A."/>
            <person name="Pupko T."/>
            <person name="Shuman H.A."/>
            <person name="Segal G."/>
        </authorList>
    </citation>
    <scope>NUCLEOTIDE SEQUENCE [LARGE SCALE GENOMIC DNA]</scope>
    <source>
        <strain evidence="4 5">ATCC 49504</strain>
    </source>
</reference>